<feature type="region of interest" description="Disordered" evidence="1">
    <location>
        <begin position="66"/>
        <end position="87"/>
    </location>
</feature>
<dbReference type="KEGG" id="tva:4759747"/>
<reference evidence="2" key="1">
    <citation type="submission" date="2006-10" db="EMBL/GenBank/DDBJ databases">
        <authorList>
            <person name="Amadeo P."/>
            <person name="Zhao Q."/>
            <person name="Wortman J."/>
            <person name="Fraser-Liggett C."/>
            <person name="Carlton J."/>
        </authorList>
    </citation>
    <scope>NUCLEOTIDE SEQUENCE</scope>
    <source>
        <strain evidence="2">G3</strain>
    </source>
</reference>
<reference evidence="2" key="2">
    <citation type="journal article" date="2007" name="Science">
        <title>Draft genome sequence of the sexually transmitted pathogen Trichomonas vaginalis.</title>
        <authorList>
            <person name="Carlton J.M."/>
            <person name="Hirt R.P."/>
            <person name="Silva J.C."/>
            <person name="Delcher A.L."/>
            <person name="Schatz M."/>
            <person name="Zhao Q."/>
            <person name="Wortman J.R."/>
            <person name="Bidwell S.L."/>
            <person name="Alsmark U.C.M."/>
            <person name="Besteiro S."/>
            <person name="Sicheritz-Ponten T."/>
            <person name="Noel C.J."/>
            <person name="Dacks J.B."/>
            <person name="Foster P.G."/>
            <person name="Simillion C."/>
            <person name="Van de Peer Y."/>
            <person name="Miranda-Saavedra D."/>
            <person name="Barton G.J."/>
            <person name="Westrop G.D."/>
            <person name="Mueller S."/>
            <person name="Dessi D."/>
            <person name="Fiori P.L."/>
            <person name="Ren Q."/>
            <person name="Paulsen I."/>
            <person name="Zhang H."/>
            <person name="Bastida-Corcuera F.D."/>
            <person name="Simoes-Barbosa A."/>
            <person name="Brown M.T."/>
            <person name="Hayes R.D."/>
            <person name="Mukherjee M."/>
            <person name="Okumura C.Y."/>
            <person name="Schneider R."/>
            <person name="Smith A.J."/>
            <person name="Vanacova S."/>
            <person name="Villalvazo M."/>
            <person name="Haas B.J."/>
            <person name="Pertea M."/>
            <person name="Feldblyum T.V."/>
            <person name="Utterback T.R."/>
            <person name="Shu C.L."/>
            <person name="Osoegawa K."/>
            <person name="de Jong P.J."/>
            <person name="Hrdy I."/>
            <person name="Horvathova L."/>
            <person name="Zubacova Z."/>
            <person name="Dolezal P."/>
            <person name="Malik S.B."/>
            <person name="Logsdon J.M. Jr."/>
            <person name="Henze K."/>
            <person name="Gupta A."/>
            <person name="Wang C.C."/>
            <person name="Dunne R.L."/>
            <person name="Upcroft J.A."/>
            <person name="Upcroft P."/>
            <person name="White O."/>
            <person name="Salzberg S.L."/>
            <person name="Tang P."/>
            <person name="Chiu C.-H."/>
            <person name="Lee Y.-S."/>
            <person name="Embley T.M."/>
            <person name="Coombs G.H."/>
            <person name="Mottram J.C."/>
            <person name="Tachezy J."/>
            <person name="Fraser-Liggett C.M."/>
            <person name="Johnson P.J."/>
        </authorList>
    </citation>
    <scope>NUCLEOTIDE SEQUENCE [LARGE SCALE GENOMIC DNA]</scope>
    <source>
        <strain evidence="2">G3</strain>
    </source>
</reference>
<proteinExistence type="predicted"/>
<dbReference type="InParanoid" id="A2EZK9"/>
<name>A2EZK9_TRIV3</name>
<evidence type="ECO:0000313" key="2">
    <source>
        <dbReference type="EMBL" id="EAY01917.1"/>
    </source>
</evidence>
<protein>
    <submittedName>
        <fullName evidence="2">Uncharacterized protein</fullName>
    </submittedName>
</protein>
<dbReference type="VEuPathDB" id="TrichDB:TVAG_068840"/>
<organism evidence="2 3">
    <name type="scientific">Trichomonas vaginalis (strain ATCC PRA-98 / G3)</name>
    <dbReference type="NCBI Taxonomy" id="412133"/>
    <lineage>
        <taxon>Eukaryota</taxon>
        <taxon>Metamonada</taxon>
        <taxon>Parabasalia</taxon>
        <taxon>Trichomonadida</taxon>
        <taxon>Trichomonadidae</taxon>
        <taxon>Trichomonas</taxon>
    </lineage>
</organism>
<feature type="compositionally biased region" description="Polar residues" evidence="1">
    <location>
        <begin position="75"/>
        <end position="87"/>
    </location>
</feature>
<keyword evidence="3" id="KW-1185">Reference proteome</keyword>
<dbReference type="Proteomes" id="UP000001542">
    <property type="component" value="Unassembled WGS sequence"/>
</dbReference>
<gene>
    <name evidence="2" type="ORF">TVAG_068840</name>
</gene>
<dbReference type="AlphaFoldDB" id="A2EZK9"/>
<dbReference type="RefSeq" id="XP_001314456.1">
    <property type="nucleotide sequence ID" value="XM_001314436.1"/>
</dbReference>
<dbReference type="VEuPathDB" id="TrichDB:TVAGG3_0923440"/>
<dbReference type="EMBL" id="DS113553">
    <property type="protein sequence ID" value="EAY01917.1"/>
    <property type="molecule type" value="Genomic_DNA"/>
</dbReference>
<sequence>MIKRPYIPSLTEEMHNLGKRREKETYQVRHELHTDINEKKDDNSEGIKKNRSYGAYFENRRYNQYSEKKKKIQARSKSASQQNSLSAYTPKSQIGFEVKGVSIAAKSIAHVKRNIFDQIEPHPISPDLCVVNPGAHPSKVAFKARTETLKRIEERRGPPDVNYNDILEVSRQLKKLETMKNIQET</sequence>
<accession>A2EZK9</accession>
<evidence type="ECO:0000313" key="3">
    <source>
        <dbReference type="Proteomes" id="UP000001542"/>
    </source>
</evidence>
<evidence type="ECO:0000256" key="1">
    <source>
        <dbReference type="SAM" id="MobiDB-lite"/>
    </source>
</evidence>